<keyword evidence="1" id="KW-0732">Signal</keyword>
<dbReference type="Ensembl" id="ENSMMOT00000000020.1">
    <property type="protein sequence ID" value="ENSMMOP00000000020.1"/>
    <property type="gene ID" value="ENSMMOG00000000016.1"/>
</dbReference>
<evidence type="ECO:0000313" key="2">
    <source>
        <dbReference type="Ensembl" id="ENSMMOP00000000020.1"/>
    </source>
</evidence>
<accession>A0A3Q4A8C3</accession>
<dbReference type="Proteomes" id="UP000261620">
    <property type="component" value="Unplaced"/>
</dbReference>
<protein>
    <submittedName>
        <fullName evidence="2">Uncharacterized protein</fullName>
    </submittedName>
</protein>
<sequence>MWQEECMKFCLVCLIILSIATARIHKSNRGKEQRIRDKINYSVELFNHLYNYNKSHVGQGNNILIHTDAQYLAGI</sequence>
<dbReference type="AlphaFoldDB" id="A0A3Q4A8C3"/>
<feature type="chain" id="PRO_5018620571" evidence="1">
    <location>
        <begin position="23"/>
        <end position="75"/>
    </location>
</feature>
<proteinExistence type="predicted"/>
<name>A0A3Q4A8C3_MOLML</name>
<keyword evidence="3" id="KW-1185">Reference proteome</keyword>
<reference evidence="2" key="2">
    <citation type="submission" date="2025-09" db="UniProtKB">
        <authorList>
            <consortium name="Ensembl"/>
        </authorList>
    </citation>
    <scope>IDENTIFICATION</scope>
</reference>
<organism evidence="2 3">
    <name type="scientific">Mola mola</name>
    <name type="common">Ocean sunfish</name>
    <name type="synonym">Tetraodon mola</name>
    <dbReference type="NCBI Taxonomy" id="94237"/>
    <lineage>
        <taxon>Eukaryota</taxon>
        <taxon>Metazoa</taxon>
        <taxon>Chordata</taxon>
        <taxon>Craniata</taxon>
        <taxon>Vertebrata</taxon>
        <taxon>Euteleostomi</taxon>
        <taxon>Actinopterygii</taxon>
        <taxon>Neopterygii</taxon>
        <taxon>Teleostei</taxon>
        <taxon>Neoteleostei</taxon>
        <taxon>Acanthomorphata</taxon>
        <taxon>Eupercaria</taxon>
        <taxon>Tetraodontiformes</taxon>
        <taxon>Molidae</taxon>
        <taxon>Mola</taxon>
    </lineage>
</organism>
<reference evidence="2" key="1">
    <citation type="submission" date="2025-08" db="UniProtKB">
        <authorList>
            <consortium name="Ensembl"/>
        </authorList>
    </citation>
    <scope>IDENTIFICATION</scope>
</reference>
<evidence type="ECO:0000313" key="3">
    <source>
        <dbReference type="Proteomes" id="UP000261620"/>
    </source>
</evidence>
<evidence type="ECO:0000256" key="1">
    <source>
        <dbReference type="SAM" id="SignalP"/>
    </source>
</evidence>
<feature type="signal peptide" evidence="1">
    <location>
        <begin position="1"/>
        <end position="22"/>
    </location>
</feature>